<accession>A0A0B4S0Z1</accession>
<dbReference type="RefSeq" id="WP_041953571.1">
    <property type="nucleotide sequence ID" value="NZ_CP009761.1"/>
</dbReference>
<keyword evidence="3" id="KW-1185">Reference proteome</keyword>
<evidence type="ECO:0000313" key="2">
    <source>
        <dbReference type="EMBL" id="AIZ36159.1"/>
    </source>
</evidence>
<keyword evidence="1" id="KW-0812">Transmembrane</keyword>
<protein>
    <submittedName>
        <fullName evidence="2">SigmaK-factor processing regulatory protein BofA</fullName>
    </submittedName>
</protein>
<feature type="transmembrane region" description="Helical" evidence="1">
    <location>
        <begin position="82"/>
        <end position="103"/>
    </location>
</feature>
<proteinExistence type="predicted"/>
<dbReference type="STRING" id="33033.NW74_01715"/>
<dbReference type="EMBL" id="CP009761">
    <property type="protein sequence ID" value="AIZ36159.1"/>
    <property type="molecule type" value="Genomic_DNA"/>
</dbReference>
<feature type="transmembrane region" description="Helical" evidence="1">
    <location>
        <begin position="29"/>
        <end position="46"/>
    </location>
</feature>
<dbReference type="AlphaFoldDB" id="A0A0B4S0Z1"/>
<gene>
    <name evidence="2" type="ORF">NW74_01715</name>
</gene>
<keyword evidence="1" id="KW-0472">Membrane</keyword>
<dbReference type="Proteomes" id="UP000031386">
    <property type="component" value="Chromosome"/>
</dbReference>
<reference evidence="2 3" key="1">
    <citation type="submission" date="2014-10" db="EMBL/GenBank/DDBJ databases">
        <title>Complete genome sequence of Parvimonas micra KCOM 1535 (= ChDC B708).</title>
        <authorList>
            <person name="Kook J.-K."/>
            <person name="Park S.-N."/>
            <person name="Lim Y.K."/>
            <person name="Roh H."/>
        </authorList>
    </citation>
    <scope>NUCLEOTIDE SEQUENCE [LARGE SCALE GENOMIC DNA]</scope>
    <source>
        <strain evidence="3">KCOM 1535 / ChDC B708</strain>
    </source>
</reference>
<keyword evidence="1" id="KW-1133">Transmembrane helix</keyword>
<evidence type="ECO:0000256" key="1">
    <source>
        <dbReference type="SAM" id="Phobius"/>
    </source>
</evidence>
<organism evidence="2 3">
    <name type="scientific">Parvimonas micra</name>
    <dbReference type="NCBI Taxonomy" id="33033"/>
    <lineage>
        <taxon>Bacteria</taxon>
        <taxon>Bacillati</taxon>
        <taxon>Bacillota</taxon>
        <taxon>Tissierellia</taxon>
        <taxon>Tissierellales</taxon>
        <taxon>Peptoniphilaceae</taxon>
        <taxon>Parvimonas</taxon>
    </lineage>
</organism>
<dbReference type="Pfam" id="PF07441">
    <property type="entry name" value="BofA"/>
    <property type="match status" value="1"/>
</dbReference>
<name>A0A0B4S0Z1_9FIRM</name>
<evidence type="ECO:0000313" key="3">
    <source>
        <dbReference type="Proteomes" id="UP000031386"/>
    </source>
</evidence>
<feature type="transmembrane region" description="Helical" evidence="1">
    <location>
        <begin position="58"/>
        <end position="76"/>
    </location>
</feature>
<sequence length="105" mass="12141">MEKLAKIYFDSFESFDFAGLSKFFFENSIISYIVGILLIYIVFKLLKFPFKIFKKIVVNSVIGYVILYVLALFKVTVVPFTYLSYFLVGSFGTVGIILSYLFYSI</sequence>
<dbReference type="KEGG" id="pmic:NW74_01715"/>
<dbReference type="InterPro" id="IPR010001">
    <property type="entry name" value="BofA"/>
</dbReference>
<dbReference type="OrthoDB" id="1701565at2"/>